<accession>A0ACB9Q618</accession>
<protein>
    <submittedName>
        <fullName evidence="1">Uncharacterized protein</fullName>
    </submittedName>
</protein>
<organism evidence="1 2">
    <name type="scientific">Bauhinia variegata</name>
    <name type="common">Purple orchid tree</name>
    <name type="synonym">Phanera variegata</name>
    <dbReference type="NCBI Taxonomy" id="167791"/>
    <lineage>
        <taxon>Eukaryota</taxon>
        <taxon>Viridiplantae</taxon>
        <taxon>Streptophyta</taxon>
        <taxon>Embryophyta</taxon>
        <taxon>Tracheophyta</taxon>
        <taxon>Spermatophyta</taxon>
        <taxon>Magnoliopsida</taxon>
        <taxon>eudicotyledons</taxon>
        <taxon>Gunneridae</taxon>
        <taxon>Pentapetalae</taxon>
        <taxon>rosids</taxon>
        <taxon>fabids</taxon>
        <taxon>Fabales</taxon>
        <taxon>Fabaceae</taxon>
        <taxon>Cercidoideae</taxon>
        <taxon>Cercideae</taxon>
        <taxon>Bauhiniinae</taxon>
        <taxon>Bauhinia</taxon>
    </lineage>
</organism>
<dbReference type="EMBL" id="CM039426">
    <property type="protein sequence ID" value="KAI4356025.1"/>
    <property type="molecule type" value="Genomic_DNA"/>
</dbReference>
<sequence>MIRCSGLSEHILLLLKGFNRAFGSKRNKFGTILSAKELHGYYTPVSIVEWVRQKLVFVIRPRLEAALPCGAVFAPGLHIPTRFFQVINHGVSENLMNEIRNVMKEFFEMSDDYKQNLYSEDPTKKCKLITSDQRYPNQKPYLWRDALRHPCRPLEPWQQFWPEKPTNYRECVGNCTIEVKKLASRILGLIGEGLGLQAGYFDNELTESMLLSASYYPPCPEPSLTLGLPKHADPNIVTILLQNDVYGLQVLKDGNWIGVDPLPNAFVVNCGYELQIISNGRLKSVQHRVITNSSNARITAAFFVAPLEGAIIEPAKALTNQIHPPLFKSVKSKDFLTQYYASSDTVLQYFKA</sequence>
<comment type="caution">
    <text evidence="1">The sequence shown here is derived from an EMBL/GenBank/DDBJ whole genome shotgun (WGS) entry which is preliminary data.</text>
</comment>
<name>A0ACB9Q618_BAUVA</name>
<reference evidence="1 2" key="1">
    <citation type="journal article" date="2022" name="DNA Res.">
        <title>Chromosomal-level genome assembly of the orchid tree Bauhinia variegata (Leguminosae; Cercidoideae) supports the allotetraploid origin hypothesis of Bauhinia.</title>
        <authorList>
            <person name="Zhong Y."/>
            <person name="Chen Y."/>
            <person name="Zheng D."/>
            <person name="Pang J."/>
            <person name="Liu Y."/>
            <person name="Luo S."/>
            <person name="Meng S."/>
            <person name="Qian L."/>
            <person name="Wei D."/>
            <person name="Dai S."/>
            <person name="Zhou R."/>
        </authorList>
    </citation>
    <scope>NUCLEOTIDE SEQUENCE [LARGE SCALE GENOMIC DNA]</scope>
    <source>
        <strain evidence="1">BV-YZ2020</strain>
    </source>
</reference>
<keyword evidence="2" id="KW-1185">Reference proteome</keyword>
<evidence type="ECO:0000313" key="1">
    <source>
        <dbReference type="EMBL" id="KAI4356025.1"/>
    </source>
</evidence>
<dbReference type="Proteomes" id="UP000828941">
    <property type="component" value="Chromosome 1"/>
</dbReference>
<evidence type="ECO:0000313" key="2">
    <source>
        <dbReference type="Proteomes" id="UP000828941"/>
    </source>
</evidence>
<proteinExistence type="predicted"/>
<gene>
    <name evidence="1" type="ORF">L6164_000079</name>
</gene>